<dbReference type="InterPro" id="IPR001268">
    <property type="entry name" value="NADH_UbQ_OxRdtase_30kDa_su"/>
</dbReference>
<dbReference type="Proteomes" id="UP001589776">
    <property type="component" value="Unassembled WGS sequence"/>
</dbReference>
<keyword evidence="3" id="KW-1003">Cell membrane</keyword>
<proteinExistence type="inferred from homology"/>
<feature type="compositionally biased region" description="Basic and acidic residues" evidence="4">
    <location>
        <begin position="1"/>
        <end position="10"/>
    </location>
</feature>
<feature type="compositionally biased region" description="Low complexity" evidence="4">
    <location>
        <begin position="177"/>
        <end position="190"/>
    </location>
</feature>
<evidence type="ECO:0000256" key="3">
    <source>
        <dbReference type="HAMAP-Rule" id="MF_01357"/>
    </source>
</evidence>
<feature type="domain" description="NADH:ubiquinone oxidoreductase 30kDa subunit" evidence="5">
    <location>
        <begin position="254"/>
        <end position="368"/>
    </location>
</feature>
<dbReference type="NCBIfam" id="TIGR01961">
    <property type="entry name" value="NuoC_fam"/>
    <property type="match status" value="1"/>
</dbReference>
<comment type="subcellular location">
    <subcellularLocation>
        <location evidence="3">Cell membrane</location>
        <topology evidence="3">Peripheral membrane protein</topology>
        <orientation evidence="3">Cytoplasmic side</orientation>
    </subcellularLocation>
</comment>
<feature type="region of interest" description="Disordered" evidence="4">
    <location>
        <begin position="1"/>
        <end position="163"/>
    </location>
</feature>
<dbReference type="RefSeq" id="WP_377474524.1">
    <property type="nucleotide sequence ID" value="NZ_JBHLWN010000120.1"/>
</dbReference>
<evidence type="ECO:0000313" key="6">
    <source>
        <dbReference type="EMBL" id="MFC0216390.1"/>
    </source>
</evidence>
<comment type="caution">
    <text evidence="6">The sequence shown here is derived from an EMBL/GenBank/DDBJ whole genome shotgun (WGS) entry which is preliminary data.</text>
</comment>
<dbReference type="InterPro" id="IPR037232">
    <property type="entry name" value="NADH_quin_OxRdtase_su_C/D-like"/>
</dbReference>
<reference evidence="6 7" key="1">
    <citation type="submission" date="2024-09" db="EMBL/GenBank/DDBJ databases">
        <authorList>
            <person name="Sun Q."/>
            <person name="Mori K."/>
        </authorList>
    </citation>
    <scope>NUCLEOTIDE SEQUENCE [LARGE SCALE GENOMIC DNA]</scope>
    <source>
        <strain evidence="6 7">CCM 7759</strain>
    </source>
</reference>
<dbReference type="EMBL" id="JBHLWN010000120">
    <property type="protein sequence ID" value="MFC0216390.1"/>
    <property type="molecule type" value="Genomic_DNA"/>
</dbReference>
<name>A0ABV6DUQ1_9BACL</name>
<keyword evidence="3" id="KW-0874">Quinone</keyword>
<evidence type="ECO:0000256" key="4">
    <source>
        <dbReference type="SAM" id="MobiDB-lite"/>
    </source>
</evidence>
<organism evidence="6 7">
    <name type="scientific">Paenibacillus chartarius</name>
    <dbReference type="NCBI Taxonomy" id="747481"/>
    <lineage>
        <taxon>Bacteria</taxon>
        <taxon>Bacillati</taxon>
        <taxon>Bacillota</taxon>
        <taxon>Bacilli</taxon>
        <taxon>Bacillales</taxon>
        <taxon>Paenibacillaceae</taxon>
        <taxon>Paenibacillus</taxon>
    </lineage>
</organism>
<evidence type="ECO:0000256" key="1">
    <source>
        <dbReference type="ARBA" id="ARBA00007569"/>
    </source>
</evidence>
<feature type="region of interest" description="Disordered" evidence="4">
    <location>
        <begin position="177"/>
        <end position="221"/>
    </location>
</feature>
<gene>
    <name evidence="3" type="primary">nuoC</name>
    <name evidence="6" type="ORF">ACFFK0_28745</name>
</gene>
<feature type="compositionally biased region" description="Low complexity" evidence="4">
    <location>
        <begin position="13"/>
        <end position="24"/>
    </location>
</feature>
<feature type="compositionally biased region" description="Low complexity" evidence="4">
    <location>
        <begin position="32"/>
        <end position="59"/>
    </location>
</feature>
<protein>
    <recommendedName>
        <fullName evidence="3">NADH-quinone oxidoreductase subunit C</fullName>
        <ecNumber evidence="3">7.1.1.-</ecNumber>
    </recommendedName>
    <alternativeName>
        <fullName evidence="3">NADH dehydrogenase I subunit C</fullName>
    </alternativeName>
    <alternativeName>
        <fullName evidence="3">NDH-1 subunit C</fullName>
    </alternativeName>
</protein>
<feature type="compositionally biased region" description="Low complexity" evidence="4">
    <location>
        <begin position="124"/>
        <end position="146"/>
    </location>
</feature>
<accession>A0ABV6DUQ1</accession>
<sequence length="374" mass="38232">MSEEGKKPEDGAEAGAEAVDAAGKTGKETGESGEAAGAGASASNAGADASSGEAGTAGAREGGAGDTTEGVKSSVGEQPAAADIGEGNASEQAAEAKLNAEDAQGRGVNADPGAVAEAVKELASDAPAPAGQAAAEGAPAAAAPAADPEREAKLRAAAEARAARAAAKAAAEGKAATAEGAATGDGAAAAPSGERPARTPRAAKAAAEDAGPKEPSPNQPLLDRLVEILKESVGDDVIAEAYINEMDSHRPCVVIKGELWPEAAKVFRDHTELKCDYLRNLSGVDQETHLEVVYHLLSITSKREYGVKVKTDREHPSVPSVTSIWETANWNEREAYDLLGIDFPGHPNLTRIMMPDDWVGHPLRKDYEPLDPEV</sequence>
<dbReference type="PANTHER" id="PTHR10884">
    <property type="entry name" value="NADH DEHYDROGENASE UBIQUINONE IRON-SULFUR PROTEIN 3"/>
    <property type="match status" value="1"/>
</dbReference>
<keyword evidence="3" id="KW-1278">Translocase</keyword>
<dbReference type="Gene3D" id="3.30.460.80">
    <property type="entry name" value="NADH:ubiquinone oxidoreductase, 30kDa subunit"/>
    <property type="match status" value="1"/>
</dbReference>
<comment type="subunit">
    <text evidence="3">NDH-1 is composed of 14 different subunits. Subunits NuoB, C, D, E, F, and G constitute the peripheral sector of the complex.</text>
</comment>
<dbReference type="SUPFAM" id="SSF143243">
    <property type="entry name" value="Nqo5-like"/>
    <property type="match status" value="1"/>
</dbReference>
<dbReference type="PANTHER" id="PTHR10884:SF14">
    <property type="entry name" value="NADH DEHYDROGENASE [UBIQUINONE] IRON-SULFUR PROTEIN 3, MITOCHONDRIAL"/>
    <property type="match status" value="1"/>
</dbReference>
<keyword evidence="3" id="KW-0520">NAD</keyword>
<keyword evidence="2 3" id="KW-0813">Transport</keyword>
<dbReference type="Pfam" id="PF00329">
    <property type="entry name" value="Complex1_30kDa"/>
    <property type="match status" value="1"/>
</dbReference>
<evidence type="ECO:0000256" key="2">
    <source>
        <dbReference type="ARBA" id="ARBA00022448"/>
    </source>
</evidence>
<dbReference type="EC" id="7.1.1.-" evidence="3"/>
<comment type="catalytic activity">
    <reaction evidence="3">
        <text>a quinone + NADH + 5 H(+)(in) = a quinol + NAD(+) + 4 H(+)(out)</text>
        <dbReference type="Rhea" id="RHEA:57888"/>
        <dbReference type="ChEBI" id="CHEBI:15378"/>
        <dbReference type="ChEBI" id="CHEBI:24646"/>
        <dbReference type="ChEBI" id="CHEBI:57540"/>
        <dbReference type="ChEBI" id="CHEBI:57945"/>
        <dbReference type="ChEBI" id="CHEBI:132124"/>
    </reaction>
</comment>
<dbReference type="HAMAP" id="MF_01357">
    <property type="entry name" value="NDH1_NuoC"/>
    <property type="match status" value="1"/>
</dbReference>
<evidence type="ECO:0000313" key="7">
    <source>
        <dbReference type="Proteomes" id="UP001589776"/>
    </source>
</evidence>
<feature type="compositionally biased region" description="Basic and acidic residues" evidence="4">
    <location>
        <begin position="147"/>
        <end position="162"/>
    </location>
</feature>
<comment type="function">
    <text evidence="3">NDH-1 shuttles electrons from NADH, via FMN and iron-sulfur (Fe-S) centers, to quinones in the respiratory chain. The immediate electron acceptor for the enzyme in this species is believed to be a menaquinone. Couples the redox reaction to proton translocation (for every two electrons transferred, four hydrogen ions are translocated across the cytoplasmic membrane), and thus conserves the redox energy in a proton gradient.</text>
</comment>
<keyword evidence="3" id="KW-0472">Membrane</keyword>
<keyword evidence="7" id="KW-1185">Reference proteome</keyword>
<evidence type="ECO:0000259" key="5">
    <source>
        <dbReference type="Pfam" id="PF00329"/>
    </source>
</evidence>
<dbReference type="InterPro" id="IPR010218">
    <property type="entry name" value="NADH_DH_suC"/>
</dbReference>
<comment type="similarity">
    <text evidence="1 3">Belongs to the complex I 30 kDa subunit family.</text>
</comment>